<dbReference type="EMBL" id="BARS01022200">
    <property type="protein sequence ID" value="GAG12218.1"/>
    <property type="molecule type" value="Genomic_DNA"/>
</dbReference>
<feature type="non-terminal residue" evidence="2">
    <location>
        <position position="1"/>
    </location>
</feature>
<protein>
    <submittedName>
        <fullName evidence="2">Uncharacterized protein</fullName>
    </submittedName>
</protein>
<feature type="region of interest" description="Disordered" evidence="1">
    <location>
        <begin position="102"/>
        <end position="122"/>
    </location>
</feature>
<sequence length="122" mass="14783">ILVGPDGRPYLVDFQIAVRRRDDWPWPLRAVARRIVRYFQGRDIYHFCKHKRRMAPGELTSEEAELSRRPSGWHWLHRKLAKPYRAVRRRFLHQQYRKGRLVSPTTDMEGHSLPEQQTWKKP</sequence>
<evidence type="ECO:0000313" key="2">
    <source>
        <dbReference type="EMBL" id="GAG12218.1"/>
    </source>
</evidence>
<name>X0VI94_9ZZZZ</name>
<comment type="caution">
    <text evidence="2">The sequence shown here is derived from an EMBL/GenBank/DDBJ whole genome shotgun (WGS) entry which is preliminary data.</text>
</comment>
<reference evidence="2" key="1">
    <citation type="journal article" date="2014" name="Front. Microbiol.">
        <title>High frequency of phylogenetically diverse reductive dehalogenase-homologous genes in deep subseafloor sedimentary metagenomes.</title>
        <authorList>
            <person name="Kawai M."/>
            <person name="Futagami T."/>
            <person name="Toyoda A."/>
            <person name="Takaki Y."/>
            <person name="Nishi S."/>
            <person name="Hori S."/>
            <person name="Arai W."/>
            <person name="Tsubouchi T."/>
            <person name="Morono Y."/>
            <person name="Uchiyama I."/>
            <person name="Ito T."/>
            <person name="Fujiyama A."/>
            <person name="Inagaki F."/>
            <person name="Takami H."/>
        </authorList>
    </citation>
    <scope>NUCLEOTIDE SEQUENCE</scope>
    <source>
        <strain evidence="2">Expedition CK06-06</strain>
    </source>
</reference>
<accession>X0VI94</accession>
<proteinExistence type="predicted"/>
<organism evidence="2">
    <name type="scientific">marine sediment metagenome</name>
    <dbReference type="NCBI Taxonomy" id="412755"/>
    <lineage>
        <taxon>unclassified sequences</taxon>
        <taxon>metagenomes</taxon>
        <taxon>ecological metagenomes</taxon>
    </lineage>
</organism>
<gene>
    <name evidence="2" type="ORF">S01H1_35524</name>
</gene>
<evidence type="ECO:0000256" key="1">
    <source>
        <dbReference type="SAM" id="MobiDB-lite"/>
    </source>
</evidence>
<dbReference type="AlphaFoldDB" id="X0VI94"/>